<gene>
    <name evidence="3" type="ORF">CB5_LOCUS7968</name>
</gene>
<dbReference type="InterPro" id="IPR012337">
    <property type="entry name" value="RNaseH-like_sf"/>
</dbReference>
<dbReference type="Pfam" id="PF24626">
    <property type="entry name" value="SH3_Tf2-1"/>
    <property type="match status" value="1"/>
</dbReference>
<dbReference type="GO" id="GO:0003676">
    <property type="term" value="F:nucleic acid binding"/>
    <property type="evidence" value="ECO:0007669"/>
    <property type="project" value="InterPro"/>
</dbReference>
<dbReference type="Gene3D" id="3.30.420.10">
    <property type="entry name" value="Ribonuclease H-like superfamily/Ribonuclease H"/>
    <property type="match status" value="1"/>
</dbReference>
<dbReference type="SUPFAM" id="SSF53098">
    <property type="entry name" value="Ribonuclease H-like"/>
    <property type="match status" value="1"/>
</dbReference>
<feature type="compositionally biased region" description="Basic and acidic residues" evidence="1">
    <location>
        <begin position="442"/>
        <end position="451"/>
    </location>
</feature>
<protein>
    <recommendedName>
        <fullName evidence="2">Tf2-1-like SH3-like domain-containing protein</fullName>
    </recommendedName>
</protein>
<dbReference type="PANTHER" id="PTHR35046">
    <property type="entry name" value="ZINC KNUCKLE (CCHC-TYPE) FAMILY PROTEIN"/>
    <property type="match status" value="1"/>
</dbReference>
<organism evidence="3">
    <name type="scientific">Ananas comosus var. bracteatus</name>
    <name type="common">red pineapple</name>
    <dbReference type="NCBI Taxonomy" id="296719"/>
    <lineage>
        <taxon>Eukaryota</taxon>
        <taxon>Viridiplantae</taxon>
        <taxon>Streptophyta</taxon>
        <taxon>Embryophyta</taxon>
        <taxon>Tracheophyta</taxon>
        <taxon>Spermatophyta</taxon>
        <taxon>Magnoliopsida</taxon>
        <taxon>Liliopsida</taxon>
        <taxon>Poales</taxon>
        <taxon>Bromeliaceae</taxon>
        <taxon>Bromelioideae</taxon>
        <taxon>Ananas</taxon>
    </lineage>
</organism>
<reference evidence="3" key="1">
    <citation type="submission" date="2020-07" db="EMBL/GenBank/DDBJ databases">
        <authorList>
            <person name="Lin J."/>
        </authorList>
    </citation>
    <scope>NUCLEOTIDE SEQUENCE</scope>
</reference>
<dbReference type="InterPro" id="IPR056924">
    <property type="entry name" value="SH3_Tf2-1"/>
</dbReference>
<feature type="compositionally biased region" description="Basic and acidic residues" evidence="1">
    <location>
        <begin position="181"/>
        <end position="191"/>
    </location>
</feature>
<name>A0A6V7P1S5_ANACO</name>
<dbReference type="PANTHER" id="PTHR35046:SF26">
    <property type="entry name" value="RNA-DIRECTED DNA POLYMERASE"/>
    <property type="match status" value="1"/>
</dbReference>
<feature type="domain" description="Tf2-1-like SH3-like" evidence="2">
    <location>
        <begin position="115"/>
        <end position="176"/>
    </location>
</feature>
<feature type="compositionally biased region" description="Basic residues" evidence="1">
    <location>
        <begin position="413"/>
        <end position="422"/>
    </location>
</feature>
<feature type="region of interest" description="Disordered" evidence="1">
    <location>
        <begin position="412"/>
        <end position="460"/>
    </location>
</feature>
<proteinExistence type="predicted"/>
<dbReference type="AlphaFoldDB" id="A0A6V7P1S5"/>
<evidence type="ECO:0000313" key="3">
    <source>
        <dbReference type="EMBL" id="CAD1824757.1"/>
    </source>
</evidence>
<accession>A0A6V7P1S5</accession>
<dbReference type="InterPro" id="IPR036397">
    <property type="entry name" value="RNaseH_sf"/>
</dbReference>
<feature type="region of interest" description="Disordered" evidence="1">
    <location>
        <begin position="181"/>
        <end position="217"/>
    </location>
</feature>
<dbReference type="EMBL" id="LR862144">
    <property type="protein sequence ID" value="CAD1824757.1"/>
    <property type="molecule type" value="Genomic_DNA"/>
</dbReference>
<evidence type="ECO:0000259" key="2">
    <source>
        <dbReference type="Pfam" id="PF24626"/>
    </source>
</evidence>
<evidence type="ECO:0000256" key="1">
    <source>
        <dbReference type="SAM" id="MobiDB-lite"/>
    </source>
</evidence>
<sequence length="460" mass="49529">MEAVNRSLGNLLRSLVGKNIRQWDLVLPQAEFAYNRSSSQTAGASPFQVVYGRNPISPLDLPPLSTTHAFSSDADEQAKHIKQLHEQVRARIIKHNEKYQKATNKHRKPAAFKEGDLVWVHLCKEHFPQGRHGKLKPRADGPFKVLKRIGENAYKIELPGDYNISATFNVADLSPYYKDDPHAELEDKSERISSGNPPARIRHDHDAGLSSAATASPAPSFAAAASPRLLLLRSRCLPAPPSPSQPLPPRALLPLRSRRLPSALSFPFAAAASPAPSFPSQLPPPHASFPFAATASPMPSLGGRSGVAVHGNPAWAEVGALAQRGALNARRAECTARSGAAADPGVQGEREGGIRITRAGSVVVTSVHQPSRHVLGLVDRLLILSRGRAAYCGDPRRLADFLAVFGCPSPPARARRVRPRRRPLLEPGASSSLAEFNTAAAEGRDRGEHLAGKLVSSRGR</sequence>